<organism evidence="17 18">
    <name type="scientific">Taenia crassiceps</name>
    <dbReference type="NCBI Taxonomy" id="6207"/>
    <lineage>
        <taxon>Eukaryota</taxon>
        <taxon>Metazoa</taxon>
        <taxon>Spiralia</taxon>
        <taxon>Lophotrochozoa</taxon>
        <taxon>Platyhelminthes</taxon>
        <taxon>Cestoda</taxon>
        <taxon>Eucestoda</taxon>
        <taxon>Cyclophyllidea</taxon>
        <taxon>Taeniidae</taxon>
        <taxon>Taenia</taxon>
    </lineage>
</organism>
<keyword evidence="4 12" id="KW-0812">Transmembrane</keyword>
<dbReference type="PANTHER" id="PTHR24223">
    <property type="entry name" value="ATP-BINDING CASSETTE SUB-FAMILY C"/>
    <property type="match status" value="1"/>
</dbReference>
<evidence type="ECO:0000259" key="14">
    <source>
        <dbReference type="PROSITE" id="PS50929"/>
    </source>
</evidence>
<feature type="domain" description="ABC transmembrane type-1" evidence="14">
    <location>
        <begin position="960"/>
        <end position="1252"/>
    </location>
</feature>
<evidence type="ECO:0000256" key="6">
    <source>
        <dbReference type="ARBA" id="ARBA00022741"/>
    </source>
</evidence>
<evidence type="ECO:0000256" key="9">
    <source>
        <dbReference type="ARBA" id="ARBA00023136"/>
    </source>
</evidence>
<feature type="compositionally biased region" description="Polar residues" evidence="11">
    <location>
        <begin position="209"/>
        <end position="220"/>
    </location>
</feature>
<evidence type="ECO:0000313" key="18">
    <source>
        <dbReference type="Proteomes" id="UP001651158"/>
    </source>
</evidence>
<dbReference type="SUPFAM" id="SSF52540">
    <property type="entry name" value="P-loop containing nucleoside triphosphate hydrolases"/>
    <property type="match status" value="2"/>
</dbReference>
<dbReference type="InterPro" id="IPR032368">
    <property type="entry name" value="RPN13_DEUBAD"/>
</dbReference>
<feature type="compositionally biased region" description="Polar residues" evidence="11">
    <location>
        <begin position="92"/>
        <end position="123"/>
    </location>
</feature>
<protein>
    <submittedName>
        <fullName evidence="17">Uncharacterized protein</fullName>
    </submittedName>
</protein>
<feature type="compositionally biased region" description="Low complexity" evidence="11">
    <location>
        <begin position="822"/>
        <end position="845"/>
    </location>
</feature>
<dbReference type="InterPro" id="IPR038108">
    <property type="entry name" value="RPN13_DEUBAD_sf"/>
</dbReference>
<feature type="transmembrane region" description="Helical" evidence="12">
    <location>
        <begin position="312"/>
        <end position="332"/>
    </location>
</feature>
<gene>
    <name evidence="17" type="ORF">TcWFU_009870</name>
</gene>
<dbReference type="CDD" id="cd18595">
    <property type="entry name" value="ABC_6TM_MRP1_2_3_6_D1_like"/>
    <property type="match status" value="1"/>
</dbReference>
<keyword evidence="9 12" id="KW-0472">Membrane</keyword>
<evidence type="ECO:0000313" key="17">
    <source>
        <dbReference type="EMBL" id="KAL5105039.1"/>
    </source>
</evidence>
<keyword evidence="5" id="KW-0677">Repeat</keyword>
<dbReference type="InterPro" id="IPR044867">
    <property type="entry name" value="DEUBAD_dom"/>
</dbReference>
<feature type="transmembrane region" description="Helical" evidence="12">
    <location>
        <begin position="1012"/>
        <end position="1035"/>
    </location>
</feature>
<dbReference type="InterPro" id="IPR044868">
    <property type="entry name" value="Rpn13/ADRM1_Pru"/>
</dbReference>
<feature type="compositionally biased region" description="Polar residues" evidence="11">
    <location>
        <begin position="185"/>
        <end position="195"/>
    </location>
</feature>
<feature type="transmembrane region" description="Helical" evidence="12">
    <location>
        <begin position="489"/>
        <end position="518"/>
    </location>
</feature>
<evidence type="ECO:0000256" key="2">
    <source>
        <dbReference type="ARBA" id="ARBA00004128"/>
    </source>
</evidence>
<dbReference type="InterPro" id="IPR003439">
    <property type="entry name" value="ABC_transporter-like_ATP-bd"/>
</dbReference>
<dbReference type="PROSITE" id="PS00211">
    <property type="entry name" value="ABC_TRANSPORTER_1"/>
    <property type="match status" value="1"/>
</dbReference>
<name>A0ABR4Q686_9CEST</name>
<keyword evidence="8 12" id="KW-1133">Transmembrane helix</keyword>
<keyword evidence="10" id="KW-0539">Nucleus</keyword>
<keyword evidence="18" id="KW-1185">Reference proteome</keyword>
<keyword evidence="7" id="KW-0067">ATP-binding</keyword>
<dbReference type="SMART" id="SM00382">
    <property type="entry name" value="AAA"/>
    <property type="match status" value="2"/>
</dbReference>
<evidence type="ECO:0000256" key="8">
    <source>
        <dbReference type="ARBA" id="ARBA00022989"/>
    </source>
</evidence>
<feature type="compositionally biased region" description="Basic and acidic residues" evidence="11">
    <location>
        <begin position="1960"/>
        <end position="1984"/>
    </location>
</feature>
<feature type="transmembrane region" description="Helical" evidence="12">
    <location>
        <begin position="381"/>
        <end position="406"/>
    </location>
</feature>
<evidence type="ECO:0000259" key="16">
    <source>
        <dbReference type="PROSITE" id="PS51917"/>
    </source>
</evidence>
<dbReference type="Proteomes" id="UP001651158">
    <property type="component" value="Unassembled WGS sequence"/>
</dbReference>
<feature type="transmembrane region" description="Helical" evidence="12">
    <location>
        <begin position="948"/>
        <end position="971"/>
    </location>
</feature>
<dbReference type="Pfam" id="PF16550">
    <property type="entry name" value="RPN13_C"/>
    <property type="match status" value="1"/>
</dbReference>
<dbReference type="Gene3D" id="3.40.50.300">
    <property type="entry name" value="P-loop containing nucleotide triphosphate hydrolases"/>
    <property type="match status" value="2"/>
</dbReference>
<dbReference type="CDD" id="cd13314">
    <property type="entry name" value="PH_Rpn13"/>
    <property type="match status" value="1"/>
</dbReference>
<feature type="domain" description="ABC transporter" evidence="13">
    <location>
        <begin position="589"/>
        <end position="811"/>
    </location>
</feature>
<dbReference type="InterPro" id="IPR017871">
    <property type="entry name" value="ABC_transporter-like_CS"/>
</dbReference>
<proteinExistence type="predicted"/>
<feature type="domain" description="Pru" evidence="16">
    <location>
        <begin position="1585"/>
        <end position="1700"/>
    </location>
</feature>
<evidence type="ECO:0000256" key="11">
    <source>
        <dbReference type="SAM" id="MobiDB-lite"/>
    </source>
</evidence>
<dbReference type="CDD" id="cd03250">
    <property type="entry name" value="ABCC_MRP_domain1"/>
    <property type="match status" value="1"/>
</dbReference>
<feature type="transmembrane region" description="Helical" evidence="12">
    <location>
        <begin position="1094"/>
        <end position="1123"/>
    </location>
</feature>
<keyword evidence="6" id="KW-0547">Nucleotide-binding</keyword>
<feature type="compositionally biased region" description="Polar residues" evidence="11">
    <location>
        <begin position="1941"/>
        <end position="1958"/>
    </location>
</feature>
<feature type="region of interest" description="Disordered" evidence="11">
    <location>
        <begin position="1778"/>
        <end position="1812"/>
    </location>
</feature>
<dbReference type="Pfam" id="PF04683">
    <property type="entry name" value="Rpn13_ADRM1_Pru"/>
    <property type="match status" value="1"/>
</dbReference>
<dbReference type="PROSITE" id="PS50929">
    <property type="entry name" value="ABC_TM1F"/>
    <property type="match status" value="2"/>
</dbReference>
<evidence type="ECO:0000256" key="10">
    <source>
        <dbReference type="ARBA" id="ARBA00023242"/>
    </source>
</evidence>
<dbReference type="PANTHER" id="PTHR24223:SF443">
    <property type="entry name" value="MULTIDRUG-RESISTANCE LIKE PROTEIN 1, ISOFORM I"/>
    <property type="match status" value="1"/>
</dbReference>
<evidence type="ECO:0000259" key="13">
    <source>
        <dbReference type="PROSITE" id="PS50893"/>
    </source>
</evidence>
<feature type="region of interest" description="Disordered" evidence="11">
    <location>
        <begin position="92"/>
        <end position="253"/>
    </location>
</feature>
<sequence length="1984" mass="217989">MLWLITLCPEKYVSFPSRITFFWVTRLIILGYRKTLELSHLWVLEAKHLSDSIVPPFLHNTCKYLCVNIAGDLDVPHTSKPQFSISWPYQETSFTGSDEQKPSIGNRSTESDAANLNNGSTDARISLPSGRRSTFAEISPFSRTQVAGAEGQGSRRESQTDAMGGKSKVQRPQRTMSSVPDIGKKTQTLGSTSILPNVRIRFSGHPSKSKQPLSKRSSASGDLESGPLGHDRLTPPNKPSAADSPKSGQSKKRKVKGGLVKALLDTFGWRMFIAGLFKLCHDICLLCGPIIFKRLLNFLHSESAEPMWHGYAYAALMFLTAFIQSLVLHQYFRKQTLIGMDMRTVIISAVYRKSLRLSAAARCGSTTGEITNLMSIDAQRFFMLMLNIHVLWSAPLQVTVAIYLLWKELGPSVLAGVTLLLVIIPINVMMAKKSKALQEKQLKTTDKRIKLISEILNGIRVLKLYAWEPSFIQEVGSIRKKELSYLSKYLYLDCTITFIFACVPTLVALATFSTYILSSSENLFTPEKAFVSLSLLNILRFPLFMFPTLLSNIVQAYVSVRRVTKFLLNAELDPIAVSHEDTPGVAAVIENGTLAWGPDSEPALQNITAYFPEGQSAAIVGRVGCGKSSLLNALLGNMELLSGRINIKGRLALVSQQAWIFNATLRDNILFHRPYDPEKYTKIIKACALEQDIKLLPKGDLTDIGDKGVNLSGGQKQRVSLARACYADADVYLLDDPLAAVDTHVASHLLKHVLGRGGLLAGRTRIIATHHPSAIAASDRVAVLDSGRLVEYGSYASLSRRSTSHLNAFLRSEELRQRLMSESEAASEPRPPSAAAMGSEISVVSSHRRRRTSTESHPSSHVLPSDLVELALMEAESSGSEGNGEVEAFSSTRSRSSSIKEARESNRKSTKGNKSSAITDDERTDDGQRGNLETIATGRVKFTVFWMYIRSVGLCLFLCGVLLLLFTQVAWLGSNIWLADWSSDASKSVNNTKNSSNNQTTVEPAKSVRLRLGVYAVIGMCQVVFNVLACVMLAFGSIRAAKVLHHQLLSCILHVPTSFFDTVPQGRIMNRFSNEISTTDNQLMISMRSMLTTLFACLITFALCALPSAYILILLACLLAFYATMQNLFVTTSRQLKRLDSVSKSPIFSHFAETLLGVDTIRAYGLCDLFVNSSDTRVDTNNRALFGTLIANRWLSMVLETVGNLLTFSVSVAFVATRDTLAAGFAGLVISYTLNVTQGLSWFVRMATELETNVVSVERIQEYSKLTIEAPWEVPAKQPPPQWPEGEIEFVNYSTRYRDDLGLVLRSLSFTIKPGEKIGIVGRTGSGKSSLVLALFRIIEATEGEIRLDGHNIAEIGLHDLRGRITLIPQDPVLFSGTLRFNLDPFNTHSDETIWEALTLANLRSFVEETSSDGLKMTIAEGGNNLSVGQRQLVCLARALLRQSRVLVLDEATAAVDPQTDQLIQRTVRTEFASSTVLTIAHRLNTILDYDRIMVLDSGRLIEMGSPKELAGRSGSLFRGMLLEANLLITGVFCSVRVDLELTRSSLICGDHFNFTSFDAVTLYFQFSWRSRMSTGLFDRQPPKPQARPLLQFKAGKMTMNPDNSVHADVRKGCAYLYQTPGDYSVHFCWFDRRTGLIEENFVLVPREAEFKPVPQCKSGRVFVLKLSAPQRRFFLWMQEPNASNDAQICETVNKFINTPPAPIGSSVAGSLVSSRSAGRMADFFSGMRGLSGMNQNDLLTLFSMGMGFGMPSDGESSAQALPVPTDRLPFSSRVEAPAMHTASSSSVPAIPASNSAPAAAGSSSSTVDSQPGKLRLQDLHSILSTIQSIATSDQSGRGVDMTQGLNVDTLIEVMDKKPALAERLAAHLPPIDPEDQQLTPSQAVIANVRSPQFKYALKSFSEALESGQLGSALSQFGLDEEVIKSADTGDLEVFASALQKSLGTENKQPESSSTSIGETLKKPKDDDEDNRKDDEGREKMDTT</sequence>
<evidence type="ECO:0000256" key="3">
    <source>
        <dbReference type="ARBA" id="ARBA00022448"/>
    </source>
</evidence>
<feature type="region of interest" description="Disordered" evidence="11">
    <location>
        <begin position="1941"/>
        <end position="1984"/>
    </location>
</feature>
<dbReference type="PROSITE" id="PS50893">
    <property type="entry name" value="ABC_TRANSPORTER_2"/>
    <property type="match status" value="2"/>
</dbReference>
<feature type="region of interest" description="Disordered" evidence="11">
    <location>
        <begin position="876"/>
        <end position="929"/>
    </location>
</feature>
<dbReference type="EMBL" id="JAKROA010000010">
    <property type="protein sequence ID" value="KAL5105039.1"/>
    <property type="molecule type" value="Genomic_DNA"/>
</dbReference>
<keyword evidence="3" id="KW-0813">Transport</keyword>
<feature type="domain" description="ABC transporter" evidence="13">
    <location>
        <begin position="1288"/>
        <end position="1523"/>
    </location>
</feature>
<feature type="region of interest" description="Disordered" evidence="11">
    <location>
        <begin position="820"/>
        <end position="863"/>
    </location>
</feature>
<comment type="subcellular location">
    <subcellularLocation>
        <location evidence="1">Nucleus</location>
    </subcellularLocation>
    <subcellularLocation>
        <location evidence="2">Vacuole membrane</location>
        <topology evidence="2">Multi-pass membrane protein</topology>
    </subcellularLocation>
</comment>
<reference evidence="17 18" key="1">
    <citation type="journal article" date="2022" name="Front. Cell. Infect. Microbiol.">
        <title>The Genomes of Two Strains of Taenia crassiceps the Animal Model for the Study of Human Cysticercosis.</title>
        <authorList>
            <person name="Bobes R.J."/>
            <person name="Estrada K."/>
            <person name="Rios-Valencia D.G."/>
            <person name="Calderon-Gallegos A."/>
            <person name="de la Torre P."/>
            <person name="Carrero J.C."/>
            <person name="Sanchez-Flores A."/>
            <person name="Laclette J.P."/>
        </authorList>
    </citation>
    <scope>NUCLEOTIDE SEQUENCE [LARGE SCALE GENOMIC DNA]</scope>
    <source>
        <strain evidence="17">WFUcys</strain>
    </source>
</reference>
<comment type="caution">
    <text evidence="17">The sequence shown here is derived from an EMBL/GenBank/DDBJ whole genome shotgun (WGS) entry which is preliminary data.</text>
</comment>
<feature type="transmembrane region" description="Helical" evidence="12">
    <location>
        <begin position="538"/>
        <end position="558"/>
    </location>
</feature>
<dbReference type="InterPro" id="IPR038633">
    <property type="entry name" value="Rpn13/ADRM1_Pru_sf"/>
</dbReference>
<dbReference type="InterPro" id="IPR050173">
    <property type="entry name" value="ABC_transporter_C-like"/>
</dbReference>
<evidence type="ECO:0000256" key="4">
    <source>
        <dbReference type="ARBA" id="ARBA00022692"/>
    </source>
</evidence>
<dbReference type="InterPro" id="IPR011527">
    <property type="entry name" value="ABC1_TM_dom"/>
</dbReference>
<evidence type="ECO:0000259" key="15">
    <source>
        <dbReference type="PROSITE" id="PS51916"/>
    </source>
</evidence>
<dbReference type="PROSITE" id="PS51916">
    <property type="entry name" value="DEUBAD"/>
    <property type="match status" value="1"/>
</dbReference>
<dbReference type="PROSITE" id="PS51917">
    <property type="entry name" value="PRU"/>
    <property type="match status" value="1"/>
</dbReference>
<dbReference type="CDD" id="cd18603">
    <property type="entry name" value="ABC_6TM_MRP1_2_3_6_D2_like"/>
    <property type="match status" value="1"/>
</dbReference>
<dbReference type="InterPro" id="IPR003593">
    <property type="entry name" value="AAA+_ATPase"/>
</dbReference>
<feature type="domain" description="ABC transmembrane type-1" evidence="14">
    <location>
        <begin position="272"/>
        <end position="555"/>
    </location>
</feature>
<feature type="transmembrane region" description="Helical" evidence="12">
    <location>
        <begin position="412"/>
        <end position="431"/>
    </location>
</feature>
<evidence type="ECO:0000256" key="12">
    <source>
        <dbReference type="SAM" id="Phobius"/>
    </source>
</evidence>
<dbReference type="Pfam" id="PF00005">
    <property type="entry name" value="ABC_tran"/>
    <property type="match status" value="2"/>
</dbReference>
<dbReference type="Gene3D" id="1.10.2020.20">
    <property type="match status" value="1"/>
</dbReference>
<feature type="compositionally biased region" description="Basic and acidic residues" evidence="11">
    <location>
        <begin position="898"/>
        <end position="907"/>
    </location>
</feature>
<accession>A0ABR4Q686</accession>
<evidence type="ECO:0000256" key="5">
    <source>
        <dbReference type="ARBA" id="ARBA00022737"/>
    </source>
</evidence>
<feature type="compositionally biased region" description="Low complexity" evidence="11">
    <location>
        <begin position="876"/>
        <end position="897"/>
    </location>
</feature>
<evidence type="ECO:0000256" key="1">
    <source>
        <dbReference type="ARBA" id="ARBA00004123"/>
    </source>
</evidence>
<dbReference type="SUPFAM" id="SSF90123">
    <property type="entry name" value="ABC transporter transmembrane region"/>
    <property type="match status" value="2"/>
</dbReference>
<dbReference type="InterPro" id="IPR036640">
    <property type="entry name" value="ABC1_TM_sf"/>
</dbReference>
<dbReference type="Pfam" id="PF00664">
    <property type="entry name" value="ABC_membrane"/>
    <property type="match status" value="2"/>
</dbReference>
<feature type="compositionally biased region" description="Low complexity" evidence="11">
    <location>
        <begin position="1783"/>
        <end position="1806"/>
    </location>
</feature>
<dbReference type="InterPro" id="IPR027417">
    <property type="entry name" value="P-loop_NTPase"/>
</dbReference>
<dbReference type="CDD" id="cd03244">
    <property type="entry name" value="ABCC_MRP_domain2"/>
    <property type="match status" value="1"/>
</dbReference>
<dbReference type="Gene3D" id="2.30.29.70">
    <property type="entry name" value="Proteasomal ubiquitin receptor Rpn13/ADRM1"/>
    <property type="match status" value="1"/>
</dbReference>
<evidence type="ECO:0000256" key="7">
    <source>
        <dbReference type="ARBA" id="ARBA00022840"/>
    </source>
</evidence>
<feature type="domain" description="DEUBAD" evidence="15">
    <location>
        <begin position="1833"/>
        <end position="1949"/>
    </location>
</feature>
<dbReference type="Gene3D" id="1.20.1560.10">
    <property type="entry name" value="ABC transporter type 1, transmembrane domain"/>
    <property type="match status" value="2"/>
</dbReference>